<name>A0A1G5K4G8_9FLAO</name>
<evidence type="ECO:0000313" key="2">
    <source>
        <dbReference type="EMBL" id="SCY95436.1"/>
    </source>
</evidence>
<accession>A0A1G5K4G8</accession>
<reference evidence="2 3" key="1">
    <citation type="submission" date="2016-10" db="EMBL/GenBank/DDBJ databases">
        <authorList>
            <person name="de Groot N.N."/>
        </authorList>
    </citation>
    <scope>NUCLEOTIDE SEQUENCE [LARGE SCALE GENOMIC DNA]</scope>
    <source>
        <strain evidence="2 3">CGMCC 1.7031</strain>
    </source>
</reference>
<organism evidence="2 3">
    <name type="scientific">Flavobacterium caeni</name>
    <dbReference type="NCBI Taxonomy" id="490189"/>
    <lineage>
        <taxon>Bacteria</taxon>
        <taxon>Pseudomonadati</taxon>
        <taxon>Bacteroidota</taxon>
        <taxon>Flavobacteriia</taxon>
        <taxon>Flavobacteriales</taxon>
        <taxon>Flavobacteriaceae</taxon>
        <taxon>Flavobacterium</taxon>
    </lineage>
</organism>
<protein>
    <submittedName>
        <fullName evidence="2">Gliding motility-associated C-terminal domain-containing protein</fullName>
    </submittedName>
</protein>
<evidence type="ECO:0000259" key="1">
    <source>
        <dbReference type="Pfam" id="PF19081"/>
    </source>
</evidence>
<sequence>MFLLLTVYCCLPLRAQLGFCTGSKGNPIFFENFGSGTNFGPPLPAGTTTYDYIPSIPEDGEYTLHYMNAFNGSWHNVPDHTFDEAPDGTNGKALIVNASTTPGEFYRRVVTGLCVNTSFEFSAWVMNIYDAGSGACSGSGIPIDVTFEIWDATETTLLRTGSTGPIAGTTNPVWIQYGLVFTTQPGQTSVVLKMKNNGAGGCGNDLAIDDIAFRSCGDHASIGTSLGPGARLDVCEISLPLTVPLELSISNLTPHVFQWQESTDASIWTNIVGQNLINYTAPITATRFYRVIIAQDAANLANPYCYTISDIFSVVVTPRPAAPTSDGDVSACSNDVIPPLSVSNPIGTTTDWYDAASGGNLLLAGSNAFSATTPGTYYAQARNTLADCPSATRTAVALTVIQAPQLTDEAFDLCEGDTLTLDAGLPGLAYQWSTGEATQTIQVDSGDSEPTTYTVTVTGAGGCTATKSIVVHYFRNPKILSIDVNEDTVVIGASLDTNSPTEYSIDGIHYQQSPVFNDVPGGFVTGYVRAINGCGQDAMDTFVLSVPKYFTPNADGYADLFDIHELTLFPNARLDVFDRFGKLLKRLNAADPVWDGMFEGKPLPASDYWYHILLDNGMERRGHFTLKR</sequence>
<evidence type="ECO:0000313" key="3">
    <source>
        <dbReference type="Proteomes" id="UP000199354"/>
    </source>
</evidence>
<dbReference type="OrthoDB" id="1652165at2"/>
<keyword evidence="3" id="KW-1185">Reference proteome</keyword>
<proteinExistence type="predicted"/>
<dbReference type="Pfam" id="PF13585">
    <property type="entry name" value="CHU_C"/>
    <property type="match status" value="1"/>
</dbReference>
<dbReference type="Proteomes" id="UP000199354">
    <property type="component" value="Unassembled WGS sequence"/>
</dbReference>
<dbReference type="STRING" id="490189.SAMN02927903_03074"/>
<dbReference type="InterPro" id="IPR044023">
    <property type="entry name" value="Ig_7"/>
</dbReference>
<feature type="domain" description="Ig-like" evidence="1">
    <location>
        <begin position="320"/>
        <end position="400"/>
    </location>
</feature>
<dbReference type="RefSeq" id="WP_139149726.1">
    <property type="nucleotide sequence ID" value="NZ_FMVF01000020.1"/>
</dbReference>
<gene>
    <name evidence="2" type="ORF">SAMN02927903_03074</name>
</gene>
<dbReference type="Pfam" id="PF19081">
    <property type="entry name" value="Ig_7"/>
    <property type="match status" value="1"/>
</dbReference>
<dbReference type="EMBL" id="FMVF01000020">
    <property type="protein sequence ID" value="SCY95436.1"/>
    <property type="molecule type" value="Genomic_DNA"/>
</dbReference>
<dbReference type="InterPro" id="IPR026341">
    <property type="entry name" value="T9SS_type_B"/>
</dbReference>
<dbReference type="NCBIfam" id="TIGR04131">
    <property type="entry name" value="Bac_Flav_CTERM"/>
    <property type="match status" value="1"/>
</dbReference>
<dbReference type="AlphaFoldDB" id="A0A1G5K4G8"/>